<dbReference type="GO" id="GO:0004674">
    <property type="term" value="F:protein serine/threonine kinase activity"/>
    <property type="evidence" value="ECO:0007669"/>
    <property type="project" value="UniProtKB-KW"/>
</dbReference>
<dbReference type="Gene3D" id="1.10.510.10">
    <property type="entry name" value="Transferase(Phosphotransferase) domain 1"/>
    <property type="match status" value="1"/>
</dbReference>
<feature type="compositionally biased region" description="Low complexity" evidence="9">
    <location>
        <begin position="484"/>
        <end position="507"/>
    </location>
</feature>
<accession>G7E3J5</accession>
<dbReference type="SUPFAM" id="SSF56112">
    <property type="entry name" value="Protein kinase-like (PK-like)"/>
    <property type="match status" value="1"/>
</dbReference>
<evidence type="ECO:0000259" key="10">
    <source>
        <dbReference type="PROSITE" id="PS50011"/>
    </source>
</evidence>
<evidence type="ECO:0000256" key="8">
    <source>
        <dbReference type="ARBA" id="ARBA00048679"/>
    </source>
</evidence>
<dbReference type="FunFam" id="3.30.200.20:FF:001008">
    <property type="entry name" value="Serine/threonine-protein kinase cek1"/>
    <property type="match status" value="1"/>
</dbReference>
<dbReference type="SUPFAM" id="SSF55785">
    <property type="entry name" value="PYP-like sensor domain (PAS domain)"/>
    <property type="match status" value="1"/>
</dbReference>
<feature type="compositionally biased region" description="Polar residues" evidence="9">
    <location>
        <begin position="84"/>
        <end position="95"/>
    </location>
</feature>
<dbReference type="HOGENOM" id="CLU_230088_0_0_1"/>
<dbReference type="RefSeq" id="XP_014567994.1">
    <property type="nucleotide sequence ID" value="XM_014712508.1"/>
</dbReference>
<reference evidence="12 13" key="2">
    <citation type="journal article" date="2012" name="Open Biol.">
        <title>Characteristics of nucleosomes and linker DNA regions on the genome of the basidiomycete Mixia osmundae revealed by mono- and dinucleosome mapping.</title>
        <authorList>
            <person name="Nishida H."/>
            <person name="Kondo S."/>
            <person name="Matsumoto T."/>
            <person name="Suzuki Y."/>
            <person name="Yoshikawa H."/>
            <person name="Taylor T.D."/>
            <person name="Sugiyama J."/>
        </authorList>
    </citation>
    <scope>NUCLEOTIDE SEQUENCE [LARGE SCALE GENOMIC DNA]</scope>
    <source>
        <strain evidence="13">CBS 9802 / IAM 14324 / JCM 22182 / KY 12970</strain>
    </source>
</reference>
<feature type="compositionally biased region" description="Basic and acidic residues" evidence="9">
    <location>
        <begin position="360"/>
        <end position="369"/>
    </location>
</feature>
<dbReference type="GO" id="GO:0035556">
    <property type="term" value="P:intracellular signal transduction"/>
    <property type="evidence" value="ECO:0007669"/>
    <property type="project" value="TreeGrafter"/>
</dbReference>
<keyword evidence="5" id="KW-0418">Kinase</keyword>
<feature type="domain" description="PAS" evidence="11">
    <location>
        <begin position="1551"/>
        <end position="1624"/>
    </location>
</feature>
<dbReference type="InterPro" id="IPR011009">
    <property type="entry name" value="Kinase-like_dom_sf"/>
</dbReference>
<feature type="compositionally biased region" description="Polar residues" evidence="9">
    <location>
        <begin position="332"/>
        <end position="350"/>
    </location>
</feature>
<feature type="compositionally biased region" description="Low complexity" evidence="9">
    <location>
        <begin position="920"/>
        <end position="931"/>
    </location>
</feature>
<dbReference type="CDD" id="cd00130">
    <property type="entry name" value="PAS"/>
    <property type="match status" value="1"/>
</dbReference>
<keyword evidence="6" id="KW-0067">ATP-binding</keyword>
<feature type="compositionally biased region" description="Polar residues" evidence="9">
    <location>
        <begin position="49"/>
        <end position="66"/>
    </location>
</feature>
<evidence type="ECO:0000313" key="12">
    <source>
        <dbReference type="EMBL" id="GAA97405.1"/>
    </source>
</evidence>
<organism evidence="12 13">
    <name type="scientific">Mixia osmundae (strain CBS 9802 / IAM 14324 / JCM 22182 / KY 12970)</name>
    <dbReference type="NCBI Taxonomy" id="764103"/>
    <lineage>
        <taxon>Eukaryota</taxon>
        <taxon>Fungi</taxon>
        <taxon>Dikarya</taxon>
        <taxon>Basidiomycota</taxon>
        <taxon>Pucciniomycotina</taxon>
        <taxon>Mixiomycetes</taxon>
        <taxon>Mixiales</taxon>
        <taxon>Mixiaceae</taxon>
        <taxon>Mixia</taxon>
    </lineage>
</organism>
<dbReference type="Gene3D" id="3.30.450.20">
    <property type="entry name" value="PAS domain"/>
    <property type="match status" value="1"/>
</dbReference>
<feature type="compositionally biased region" description="Basic and acidic residues" evidence="9">
    <location>
        <begin position="936"/>
        <end position="949"/>
    </location>
</feature>
<feature type="compositionally biased region" description="Low complexity" evidence="9">
    <location>
        <begin position="1328"/>
        <end position="1342"/>
    </location>
</feature>
<feature type="region of interest" description="Disordered" evidence="9">
    <location>
        <begin position="1"/>
        <end position="577"/>
    </location>
</feature>
<feature type="compositionally biased region" description="Polar residues" evidence="9">
    <location>
        <begin position="858"/>
        <end position="881"/>
    </location>
</feature>
<feature type="compositionally biased region" description="Low complexity" evidence="9">
    <location>
        <begin position="269"/>
        <end position="293"/>
    </location>
</feature>
<dbReference type="GO" id="GO:0005524">
    <property type="term" value="F:ATP binding"/>
    <property type="evidence" value="ECO:0007669"/>
    <property type="project" value="UniProtKB-KW"/>
</dbReference>
<evidence type="ECO:0000313" key="13">
    <source>
        <dbReference type="Proteomes" id="UP000009131"/>
    </source>
</evidence>
<feature type="region of interest" description="Disordered" evidence="9">
    <location>
        <begin position="1977"/>
        <end position="2025"/>
    </location>
</feature>
<dbReference type="GO" id="GO:0005634">
    <property type="term" value="C:nucleus"/>
    <property type="evidence" value="ECO:0007669"/>
    <property type="project" value="TreeGrafter"/>
</dbReference>
<dbReference type="EC" id="2.7.11.1" evidence="1"/>
<dbReference type="EMBL" id="BABT02000119">
    <property type="protein sequence ID" value="GAA97405.1"/>
    <property type="molecule type" value="Genomic_DNA"/>
</dbReference>
<feature type="region of interest" description="Disordered" evidence="9">
    <location>
        <begin position="916"/>
        <end position="1084"/>
    </location>
</feature>
<dbReference type="PANTHER" id="PTHR24356:SF1">
    <property type="entry name" value="SERINE_THREONINE-PROTEIN KINASE GREATWALL"/>
    <property type="match status" value="1"/>
</dbReference>
<feature type="compositionally biased region" description="Polar residues" evidence="9">
    <location>
        <begin position="1271"/>
        <end position="1283"/>
    </location>
</feature>
<feature type="region of interest" description="Disordered" evidence="9">
    <location>
        <begin position="2215"/>
        <end position="2249"/>
    </location>
</feature>
<dbReference type="OMA" id="KHEVDTH"/>
<reference evidence="12 13" key="1">
    <citation type="journal article" date="2011" name="J. Gen. Appl. Microbiol.">
        <title>Draft genome sequencing of the enigmatic basidiomycete Mixia osmundae.</title>
        <authorList>
            <person name="Nishida H."/>
            <person name="Nagatsuka Y."/>
            <person name="Sugiyama J."/>
        </authorList>
    </citation>
    <scope>NUCLEOTIDE SEQUENCE [LARGE SCALE GENOMIC DNA]</scope>
    <source>
        <strain evidence="13">CBS 9802 / IAM 14324 / JCM 22182 / KY 12970</strain>
    </source>
</reference>
<feature type="compositionally biased region" description="Low complexity" evidence="9">
    <location>
        <begin position="28"/>
        <end position="43"/>
    </location>
</feature>
<keyword evidence="13" id="KW-1185">Reference proteome</keyword>
<feature type="compositionally biased region" description="Polar residues" evidence="9">
    <location>
        <begin position="420"/>
        <end position="451"/>
    </location>
</feature>
<dbReference type="InterPro" id="IPR000719">
    <property type="entry name" value="Prot_kinase_dom"/>
</dbReference>
<dbReference type="InParanoid" id="G7E3J5"/>
<feature type="compositionally biased region" description="Polar residues" evidence="9">
    <location>
        <begin position="2001"/>
        <end position="2012"/>
    </location>
</feature>
<sequence>MAATNEQASMPTSAAVSESGSPTKETSKPIVSSSPASSSGDSSPHMRQASVQAQARSGLTNLSGTSPELRHTSGTFPGPRSLSPELNRSSSNASGSPVPRRARPVTVSGPMAGLNLYARDYAGGSEARRRRHASQSGLSNAAFTSTSSEADSFEGRDSGSEMSNDEAMAFEMDDTAAAAPQASPELVPSLWTSSQPSYQDRLAPLPISSSNAPTNPAMLSAHRLSTTPLFPSPLSYASHADDDDPLEPLDISSASSEGDDASKTPVTDGSTSTGTTRGNTNLTGLALGTLAVPMPAPPPKPAKSNRRLSSKRPGLSPKTASSALPSLAGVYQPSTSTDMRSYSMSGTLNPESPARPSRGRTSERAEEQRILQQARQDSSDRQSAASSGPATPSSTLHLARSDGGGGQSATSGGSMPGSPSEATSPHSWGTPSTSPTSARSGSQRTSATSPGTGKPHRTSISAGTQSGLPIETIKMQRVPSAVRSAQSIHAISPSSSISRKNSNRASSPVTSGFPRRSSSGFDSLDYPAAPTPSATRAASSNDDSSSDPGIGAISKHRLEKKQNLSPVMGSPDINVGANQSHSAFAPLFPFSGSPAKPITGRRERSRSVLVKSMSHTATEPSLLHPHYNRSVQEAADDPGMLGSATGQPRMASDTLDVRGQPSTRRLSHRLSMTPGAAPSTDEYAKILLQTRADKIKKWKGRQQTTPNPDALPLWSPPLAGDSSSTAIPQHSASSQGFDFASALSKLDLNEADTTSSISQELEALAQDPGKEIEWVDWLDEYRLMKQAKLKADSTDRSNPQNRTVPQQPEARMASVSEAAANPEAIVTPAQNHETNPFDSSTDRWSMLTPEIMPRRRSVGSTLSTHAPGTDQSTVNSPTRSSMMDAFSPGSRRRKNLNLGAKIDAWWTSVRSSFLQHFDEPSPSSSPNSPFSQLRPTEPRLFRSQSRIEPKTTSALMGPPPVPVRASTSLSRPRAGKKPSLQSLREPPSPREPIGGALAPAAKIATHRPQYHAAKPGPSSSAKRSSGSSDNDTFKTDTRRRNPNLSLRLEPRFKPNPMSQRDLSNADGSVRSTSDSSASAGVMTPSSAFFGPPRLRPIARSSAWSIEATPALTPGRPAAWDVTPGPVPVSATETAYSVAVASTGENDPKAVEPQQQNPAFSVSSIRQHIRQRLVGAKANCDKELKKTIAAITSFVEEELERERAEAVFQHLNLDDASSTTGDDDMAIEDSGLSGTEDGDEIRSRPTSAMSSRLHSRAPSVSKPTFRPESQDLLHSNSAGNTMQRRPSMVGRGPAPSRRISTARRYTGVTSKPIESATLGRSLSQQSGKSESALSSRSTSRSHSPMPGQPRRPTPSRQISADKKSPLLLPRDDHGVSTSPFISTLQDMITIATEILDTSVISLATKSGACAAFITRLQSLGKNWDDHPEWPCRRSYIDLLLSVAGLSRVLEWWEAERGFWNFNEMDEAEDEPIMVLARATTDEEQANAQLRKAKASRSRTTSTNLTLATTDLLPLQSRAPENYFSAPLGVDLGAQAPTAGSRPVSQILSDQPAVQDLHTAVEAVRKATILVELSLTDHVFEFLSPVWRDVTGLDPDDCLGHPISDLVYPDDAAVFVEATNRLIEDNSHTVEATFRLHVSADGDDIFEAMEGKGMLMTDPRTGQPSHTMWVFRPAAVRQELREAVDEVNSAARFGLAQHQRTFSDLTSFMPLASALTSAPLLCRICERMVPAWFFEKHNETCNETHRLENAIGNCNDRLTELKLTLKALREGLGSPEMSDNEGNAYSGTLFKASQGTSANSQAFASQRPAEAPVVITECLAILELAIQIKSPGGSEDSLSPTEQGQLTPTSSKNLTSIAHWAKPSIDSDAALASIVTDTDNLLKEKLTAVNRLRNTIIYAERVRMEWDSRAAQILAAQRGASLPSSPMRADINLPSSPTRSAATSPTRKRPDDGQPRQRPRSLIHSASMNLNLITPAVIATPPQSPGLASRPWGEAPRRGSGDSGHSSPALNTVPVSPRIPTSVPTGRSKASSIKDFEIIKPISKGAFGSVYLAKKKTTGDYYAIKVLKKSDMIAKNQVTNVKAERLILMTQADSEFVVRLYYTFQSRDYLFLVMEYLNGGDCAALLKVMGSLDENWTRAYAAEIILGLESLHRKDIVHRDLKPDNLLIDQRGHLRFSDFGLSKLGALGRQAKALGPSPTPISRSLYSSPLSSQPATAGLDSIVSTPDSNPVALPQAAGSSSGPYFSAKSQRRLSDRGVAQAEAASRLFQGTGVTFGQRLAEAMSMRPQRPELAAHKNISFGSSRSSGTPP</sequence>
<dbReference type="InterPro" id="IPR050236">
    <property type="entry name" value="Ser_Thr_kinase_AGC"/>
</dbReference>
<feature type="region of interest" description="Disordered" evidence="9">
    <location>
        <begin position="1915"/>
        <end position="1958"/>
    </location>
</feature>
<dbReference type="Pfam" id="PF00069">
    <property type="entry name" value="Pkinase"/>
    <property type="match status" value="1"/>
</dbReference>
<feature type="domain" description="Protein kinase" evidence="10">
    <location>
        <begin position="2034"/>
        <end position="2308"/>
    </location>
</feature>
<evidence type="ECO:0000256" key="3">
    <source>
        <dbReference type="ARBA" id="ARBA00022679"/>
    </source>
</evidence>
<evidence type="ECO:0000256" key="9">
    <source>
        <dbReference type="SAM" id="MobiDB-lite"/>
    </source>
</evidence>
<keyword evidence="4" id="KW-0547">Nucleotide-binding</keyword>
<dbReference type="InterPro" id="IPR008271">
    <property type="entry name" value="Ser/Thr_kinase_AS"/>
</dbReference>
<dbReference type="PROSITE" id="PS50011">
    <property type="entry name" value="PROTEIN_KINASE_DOM"/>
    <property type="match status" value="1"/>
</dbReference>
<keyword evidence="3" id="KW-0808">Transferase</keyword>
<feature type="region of interest" description="Disordered" evidence="9">
    <location>
        <begin position="1214"/>
        <end position="1371"/>
    </location>
</feature>
<dbReference type="eggNOG" id="KOG0605">
    <property type="taxonomic scope" value="Eukaryota"/>
</dbReference>
<comment type="catalytic activity">
    <reaction evidence="8">
        <text>L-seryl-[protein] + ATP = O-phospho-L-seryl-[protein] + ADP + H(+)</text>
        <dbReference type="Rhea" id="RHEA:17989"/>
        <dbReference type="Rhea" id="RHEA-COMP:9863"/>
        <dbReference type="Rhea" id="RHEA-COMP:11604"/>
        <dbReference type="ChEBI" id="CHEBI:15378"/>
        <dbReference type="ChEBI" id="CHEBI:29999"/>
        <dbReference type="ChEBI" id="CHEBI:30616"/>
        <dbReference type="ChEBI" id="CHEBI:83421"/>
        <dbReference type="ChEBI" id="CHEBI:456216"/>
        <dbReference type="EC" id="2.7.11.1"/>
    </reaction>
</comment>
<feature type="compositionally biased region" description="Polar residues" evidence="9">
    <location>
        <begin position="1317"/>
        <end position="1327"/>
    </location>
</feature>
<evidence type="ECO:0000256" key="1">
    <source>
        <dbReference type="ARBA" id="ARBA00012513"/>
    </source>
</evidence>
<feature type="compositionally biased region" description="Low complexity" evidence="9">
    <location>
        <begin position="372"/>
        <end position="395"/>
    </location>
</feature>
<dbReference type="InterPro" id="IPR000014">
    <property type="entry name" value="PAS"/>
</dbReference>
<dbReference type="Gene3D" id="3.30.200.20">
    <property type="entry name" value="Phosphorylase Kinase, domain 1"/>
    <property type="match status" value="1"/>
</dbReference>
<feature type="compositionally biased region" description="Low complexity" evidence="9">
    <location>
        <begin position="1013"/>
        <end position="1028"/>
    </location>
</feature>
<feature type="compositionally biased region" description="Low complexity" evidence="9">
    <location>
        <begin position="1932"/>
        <end position="1943"/>
    </location>
</feature>
<name>G7E3J5_MIXOS</name>
<evidence type="ECO:0000256" key="7">
    <source>
        <dbReference type="ARBA" id="ARBA00047899"/>
    </source>
</evidence>
<dbReference type="PROSITE" id="PS00108">
    <property type="entry name" value="PROTEIN_KINASE_ST"/>
    <property type="match status" value="1"/>
</dbReference>
<dbReference type="PANTHER" id="PTHR24356">
    <property type="entry name" value="SERINE/THREONINE-PROTEIN KINASE"/>
    <property type="match status" value="1"/>
</dbReference>
<feature type="compositionally biased region" description="Basic and acidic residues" evidence="9">
    <location>
        <begin position="1358"/>
        <end position="1371"/>
    </location>
</feature>
<keyword evidence="2" id="KW-0723">Serine/threonine-protein kinase</keyword>
<feature type="region of interest" description="Disordered" evidence="9">
    <location>
        <begin position="698"/>
        <end position="731"/>
    </location>
</feature>
<dbReference type="OrthoDB" id="162894at2759"/>
<evidence type="ECO:0000256" key="4">
    <source>
        <dbReference type="ARBA" id="ARBA00022741"/>
    </source>
</evidence>
<dbReference type="GO" id="GO:0005737">
    <property type="term" value="C:cytoplasm"/>
    <property type="evidence" value="ECO:0007669"/>
    <property type="project" value="TreeGrafter"/>
</dbReference>
<feature type="compositionally biased region" description="Polar residues" evidence="9">
    <location>
        <begin position="458"/>
        <end position="467"/>
    </location>
</feature>
<dbReference type="InterPro" id="IPR035965">
    <property type="entry name" value="PAS-like_dom_sf"/>
</dbReference>
<feature type="compositionally biased region" description="Polar residues" evidence="9">
    <location>
        <begin position="2297"/>
        <end position="2308"/>
    </location>
</feature>
<dbReference type="PROSITE" id="PS50112">
    <property type="entry name" value="PAS"/>
    <property type="match status" value="1"/>
</dbReference>
<feature type="region of interest" description="Disordered" evidence="9">
    <location>
        <begin position="634"/>
        <end position="678"/>
    </location>
</feature>
<feature type="compositionally biased region" description="Polar residues" evidence="9">
    <location>
        <begin position="721"/>
        <end position="731"/>
    </location>
</feature>
<feature type="compositionally biased region" description="Low complexity" evidence="9">
    <location>
        <begin position="527"/>
        <end position="547"/>
    </location>
</feature>
<comment type="caution">
    <text evidence="12">The sequence shown here is derived from an EMBL/GenBank/DDBJ whole genome shotgun (WGS) entry which is preliminary data.</text>
</comment>
<feature type="region of interest" description="Disordered" evidence="9">
    <location>
        <begin position="2283"/>
        <end position="2308"/>
    </location>
</feature>
<dbReference type="Proteomes" id="UP000009131">
    <property type="component" value="Unassembled WGS sequence"/>
</dbReference>
<dbReference type="SMART" id="SM00091">
    <property type="entry name" value="PAS"/>
    <property type="match status" value="1"/>
</dbReference>
<evidence type="ECO:0000256" key="2">
    <source>
        <dbReference type="ARBA" id="ARBA00022527"/>
    </source>
</evidence>
<dbReference type="STRING" id="764103.G7E3J5"/>
<evidence type="ECO:0000256" key="6">
    <source>
        <dbReference type="ARBA" id="ARBA00022840"/>
    </source>
</evidence>
<feature type="region of interest" description="Disordered" evidence="9">
    <location>
        <begin position="856"/>
        <end position="893"/>
    </location>
</feature>
<feature type="compositionally biased region" description="Polar residues" evidence="9">
    <location>
        <begin position="1"/>
        <end position="24"/>
    </location>
</feature>
<dbReference type="SMART" id="SM00220">
    <property type="entry name" value="S_TKc"/>
    <property type="match status" value="1"/>
</dbReference>
<protein>
    <recommendedName>
        <fullName evidence="1">non-specific serine/threonine protein kinase</fullName>
        <ecNumber evidence="1">2.7.11.1</ecNumber>
    </recommendedName>
</protein>
<evidence type="ECO:0000259" key="11">
    <source>
        <dbReference type="PROSITE" id="PS50112"/>
    </source>
</evidence>
<gene>
    <name evidence="12" type="primary">Mo04083</name>
    <name evidence="12" type="ORF">E5Q_04083</name>
</gene>
<feature type="compositionally biased region" description="Polar residues" evidence="9">
    <location>
        <begin position="134"/>
        <end position="150"/>
    </location>
</feature>
<evidence type="ECO:0000256" key="5">
    <source>
        <dbReference type="ARBA" id="ARBA00022777"/>
    </source>
</evidence>
<comment type="catalytic activity">
    <reaction evidence="7">
        <text>L-threonyl-[protein] + ATP = O-phospho-L-threonyl-[protein] + ADP + H(+)</text>
        <dbReference type="Rhea" id="RHEA:46608"/>
        <dbReference type="Rhea" id="RHEA-COMP:11060"/>
        <dbReference type="Rhea" id="RHEA-COMP:11605"/>
        <dbReference type="ChEBI" id="CHEBI:15378"/>
        <dbReference type="ChEBI" id="CHEBI:30013"/>
        <dbReference type="ChEBI" id="CHEBI:30616"/>
        <dbReference type="ChEBI" id="CHEBI:61977"/>
        <dbReference type="ChEBI" id="CHEBI:456216"/>
        <dbReference type="EC" id="2.7.11.1"/>
    </reaction>
</comment>
<proteinExistence type="predicted"/>
<feature type="compositionally biased region" description="Low complexity" evidence="9">
    <location>
        <begin position="1066"/>
        <end position="1081"/>
    </location>
</feature>